<dbReference type="OrthoDB" id="9782387at2"/>
<sequence length="385" mass="43542">MPQSALFNSYIKDLIVNPIEDPADQLLSDAEKERRNGLRARKPYVAAKLAAIADMEERGEISPIIRLEKSYLCNFHCTHCSAEFYMDRHLEKVFKITDTRQQMNLDDVRALSKQADELGLARFVITGGEPLVMKDFDAVVEAIDPDKHYVITDTNGWFLDQKKAQHLKKIGVEKVQISIDSFVEDEHDSFRNKPGSYKRAMRAIDAAQEAGLNLIIQTVLVKGRARTKEFRDFCEFSTKRGIGLYVSYAKPTGACKEHPDFVIDKEEADIVRELEKEFNVFTHMTPSYGSYKGCITVKGIITVTSSMEVTPCPYIDFSLGNLRQTSLKEILARGMRNPWLGPYRPDCLIGEDLKFMQIHAEKTNGVTLLPVPWGKGFSDEDSVTG</sequence>
<dbReference type="InterPro" id="IPR013785">
    <property type="entry name" value="Aldolase_TIM"/>
</dbReference>
<dbReference type="InterPro" id="IPR006638">
    <property type="entry name" value="Elp3/MiaA/NifB-like_rSAM"/>
</dbReference>
<dbReference type="PANTHER" id="PTHR11228">
    <property type="entry name" value="RADICAL SAM DOMAIN PROTEIN"/>
    <property type="match status" value="1"/>
</dbReference>
<dbReference type="SFLD" id="SFLDS00029">
    <property type="entry name" value="Radical_SAM"/>
    <property type="match status" value="1"/>
</dbReference>
<evidence type="ECO:0000313" key="7">
    <source>
        <dbReference type="EMBL" id="THF65693.1"/>
    </source>
</evidence>
<feature type="domain" description="Radical SAM core" evidence="6">
    <location>
        <begin position="57"/>
        <end position="282"/>
    </location>
</feature>
<dbReference type="SUPFAM" id="SSF102114">
    <property type="entry name" value="Radical SAM enzymes"/>
    <property type="match status" value="1"/>
</dbReference>
<dbReference type="InterPro" id="IPR058240">
    <property type="entry name" value="rSAM_sf"/>
</dbReference>
<dbReference type="CDD" id="cd01335">
    <property type="entry name" value="Radical_SAM"/>
    <property type="match status" value="1"/>
</dbReference>
<comment type="cofactor">
    <cofactor evidence="1">
        <name>[4Fe-4S] cluster</name>
        <dbReference type="ChEBI" id="CHEBI:49883"/>
    </cofactor>
</comment>
<evidence type="ECO:0000256" key="1">
    <source>
        <dbReference type="ARBA" id="ARBA00001966"/>
    </source>
</evidence>
<keyword evidence="4" id="KW-0408">Iron</keyword>
<keyword evidence="8" id="KW-1185">Reference proteome</keyword>
<dbReference type="InterPro" id="IPR007197">
    <property type="entry name" value="rSAM"/>
</dbReference>
<reference evidence="7 8" key="1">
    <citation type="submission" date="2019-04" db="EMBL/GenBank/DDBJ databases">
        <title>Azoarcus nasutitermitis sp. nov. isolated from termite nest.</title>
        <authorList>
            <person name="Lin S.-Y."/>
            <person name="Hameed A."/>
            <person name="Hsu Y.-H."/>
            <person name="Young C.-C."/>
        </authorList>
    </citation>
    <scope>NUCLEOTIDE SEQUENCE [LARGE SCALE GENOMIC DNA]</scope>
    <source>
        <strain evidence="7 8">CC-YHH838</strain>
    </source>
</reference>
<dbReference type="PROSITE" id="PS51918">
    <property type="entry name" value="RADICAL_SAM"/>
    <property type="match status" value="1"/>
</dbReference>
<protein>
    <submittedName>
        <fullName evidence="7">Radical SAM protein</fullName>
    </submittedName>
</protein>
<keyword evidence="5" id="KW-0411">Iron-sulfur</keyword>
<keyword evidence="3" id="KW-0479">Metal-binding</keyword>
<dbReference type="GO" id="GO:0003824">
    <property type="term" value="F:catalytic activity"/>
    <property type="evidence" value="ECO:0007669"/>
    <property type="project" value="InterPro"/>
</dbReference>
<organism evidence="7 8">
    <name type="scientific">Pseudothauera nasutitermitis</name>
    <dbReference type="NCBI Taxonomy" id="2565930"/>
    <lineage>
        <taxon>Bacteria</taxon>
        <taxon>Pseudomonadati</taxon>
        <taxon>Pseudomonadota</taxon>
        <taxon>Betaproteobacteria</taxon>
        <taxon>Rhodocyclales</taxon>
        <taxon>Zoogloeaceae</taxon>
        <taxon>Pseudothauera</taxon>
    </lineage>
</organism>
<dbReference type="PANTHER" id="PTHR11228:SF7">
    <property type="entry name" value="PQQA PEPTIDE CYCLASE"/>
    <property type="match status" value="1"/>
</dbReference>
<dbReference type="SMART" id="SM00729">
    <property type="entry name" value="Elp3"/>
    <property type="match status" value="1"/>
</dbReference>
<proteinExistence type="predicted"/>
<evidence type="ECO:0000256" key="4">
    <source>
        <dbReference type="ARBA" id="ARBA00023004"/>
    </source>
</evidence>
<evidence type="ECO:0000256" key="3">
    <source>
        <dbReference type="ARBA" id="ARBA00022723"/>
    </source>
</evidence>
<dbReference type="GO" id="GO:0046872">
    <property type="term" value="F:metal ion binding"/>
    <property type="evidence" value="ECO:0007669"/>
    <property type="project" value="UniProtKB-KW"/>
</dbReference>
<evidence type="ECO:0000313" key="8">
    <source>
        <dbReference type="Proteomes" id="UP000308430"/>
    </source>
</evidence>
<evidence type="ECO:0000259" key="6">
    <source>
        <dbReference type="PROSITE" id="PS51918"/>
    </source>
</evidence>
<dbReference type="SFLD" id="SFLDG01067">
    <property type="entry name" value="SPASM/twitch_domain_containing"/>
    <property type="match status" value="1"/>
</dbReference>
<accession>A0A4S4AZS5</accession>
<dbReference type="Pfam" id="PF04055">
    <property type="entry name" value="Radical_SAM"/>
    <property type="match status" value="1"/>
</dbReference>
<gene>
    <name evidence="7" type="ORF">E6C76_09030</name>
</gene>
<dbReference type="GO" id="GO:0051536">
    <property type="term" value="F:iron-sulfur cluster binding"/>
    <property type="evidence" value="ECO:0007669"/>
    <property type="project" value="UniProtKB-KW"/>
</dbReference>
<dbReference type="Proteomes" id="UP000308430">
    <property type="component" value="Unassembled WGS sequence"/>
</dbReference>
<dbReference type="SFLD" id="SFLDG01386">
    <property type="entry name" value="main_SPASM_domain-containing"/>
    <property type="match status" value="1"/>
</dbReference>
<comment type="caution">
    <text evidence="7">The sequence shown here is derived from an EMBL/GenBank/DDBJ whole genome shotgun (WGS) entry which is preliminary data.</text>
</comment>
<name>A0A4S4AZS5_9RHOO</name>
<dbReference type="AlphaFoldDB" id="A0A4S4AZS5"/>
<evidence type="ECO:0000256" key="2">
    <source>
        <dbReference type="ARBA" id="ARBA00022691"/>
    </source>
</evidence>
<dbReference type="Gene3D" id="3.20.20.70">
    <property type="entry name" value="Aldolase class I"/>
    <property type="match status" value="1"/>
</dbReference>
<dbReference type="InterPro" id="IPR050377">
    <property type="entry name" value="Radical_SAM_PqqE_MftC-like"/>
</dbReference>
<evidence type="ECO:0000256" key="5">
    <source>
        <dbReference type="ARBA" id="ARBA00023014"/>
    </source>
</evidence>
<dbReference type="EMBL" id="SSOC01000003">
    <property type="protein sequence ID" value="THF65693.1"/>
    <property type="molecule type" value="Genomic_DNA"/>
</dbReference>
<keyword evidence="2" id="KW-0949">S-adenosyl-L-methionine</keyword>